<dbReference type="OrthoDB" id="290583at2"/>
<reference evidence="2 3" key="1">
    <citation type="submission" date="2019-02" db="EMBL/GenBank/DDBJ databases">
        <title>Deep-cultivation of Planctomycetes and their phenomic and genomic characterization uncovers novel biology.</title>
        <authorList>
            <person name="Wiegand S."/>
            <person name="Jogler M."/>
            <person name="Boedeker C."/>
            <person name="Pinto D."/>
            <person name="Vollmers J."/>
            <person name="Rivas-Marin E."/>
            <person name="Kohn T."/>
            <person name="Peeters S.H."/>
            <person name="Heuer A."/>
            <person name="Rast P."/>
            <person name="Oberbeckmann S."/>
            <person name="Bunk B."/>
            <person name="Jeske O."/>
            <person name="Meyerdierks A."/>
            <person name="Storesund J.E."/>
            <person name="Kallscheuer N."/>
            <person name="Luecker S."/>
            <person name="Lage O.M."/>
            <person name="Pohl T."/>
            <person name="Merkel B.J."/>
            <person name="Hornburger P."/>
            <person name="Mueller R.-W."/>
            <person name="Bruemmer F."/>
            <person name="Labrenz M."/>
            <person name="Spormann A.M."/>
            <person name="Op den Camp H."/>
            <person name="Overmann J."/>
            <person name="Amann R."/>
            <person name="Jetten M.S.M."/>
            <person name="Mascher T."/>
            <person name="Medema M.H."/>
            <person name="Devos D.P."/>
            <person name="Kaster A.-K."/>
            <person name="Ovreas L."/>
            <person name="Rohde M."/>
            <person name="Galperin M.Y."/>
            <person name="Jogler C."/>
        </authorList>
    </citation>
    <scope>NUCLEOTIDE SEQUENCE [LARGE SCALE GENOMIC DNA]</scope>
    <source>
        <strain evidence="2 3">Mal48</strain>
    </source>
</reference>
<evidence type="ECO:0000313" key="3">
    <source>
        <dbReference type="Proteomes" id="UP000315724"/>
    </source>
</evidence>
<keyword evidence="3" id="KW-1185">Reference proteome</keyword>
<dbReference type="Proteomes" id="UP000315724">
    <property type="component" value="Chromosome"/>
</dbReference>
<organism evidence="2 3">
    <name type="scientific">Thalassoglobus polymorphus</name>
    <dbReference type="NCBI Taxonomy" id="2527994"/>
    <lineage>
        <taxon>Bacteria</taxon>
        <taxon>Pseudomonadati</taxon>
        <taxon>Planctomycetota</taxon>
        <taxon>Planctomycetia</taxon>
        <taxon>Planctomycetales</taxon>
        <taxon>Planctomycetaceae</taxon>
        <taxon>Thalassoglobus</taxon>
    </lineage>
</organism>
<evidence type="ECO:0000256" key="1">
    <source>
        <dbReference type="SAM" id="MobiDB-lite"/>
    </source>
</evidence>
<name>A0A517QUZ2_9PLAN</name>
<dbReference type="EMBL" id="CP036267">
    <property type="protein sequence ID" value="QDT35421.1"/>
    <property type="molecule type" value="Genomic_DNA"/>
</dbReference>
<sequence length="96" mass="10533">MFRCQLCETVVPAGTRSSKIVLVTRDKTYNERGGSSQATRGGFRGRGARRSSPKKDFDKGGSGQEIVREATVCPACAEKHQRELERESLNTNEGAE</sequence>
<dbReference type="AlphaFoldDB" id="A0A517QUZ2"/>
<dbReference type="RefSeq" id="WP_145204963.1">
    <property type="nucleotide sequence ID" value="NZ_CP036267.1"/>
</dbReference>
<accession>A0A517QUZ2</accession>
<gene>
    <name evidence="2" type="ORF">Mal48_46980</name>
</gene>
<feature type="region of interest" description="Disordered" evidence="1">
    <location>
        <begin position="29"/>
        <end position="63"/>
    </location>
</feature>
<dbReference type="KEGG" id="tpol:Mal48_46980"/>
<protein>
    <submittedName>
        <fullName evidence="2">Uncharacterized protein</fullName>
    </submittedName>
</protein>
<proteinExistence type="predicted"/>
<evidence type="ECO:0000313" key="2">
    <source>
        <dbReference type="EMBL" id="QDT35421.1"/>
    </source>
</evidence>